<dbReference type="AlphaFoldDB" id="A0A5C8JMN7"/>
<dbReference type="EMBL" id="VRTY01000054">
    <property type="protein sequence ID" value="TXK37987.1"/>
    <property type="molecule type" value="Genomic_DNA"/>
</dbReference>
<evidence type="ECO:0000313" key="2">
    <source>
        <dbReference type="Proteomes" id="UP000321926"/>
    </source>
</evidence>
<accession>A0A5C8JMN7</accession>
<gene>
    <name evidence="1" type="ORF">FVR03_14335</name>
</gene>
<reference evidence="1 2" key="1">
    <citation type="submission" date="2019-08" db="EMBL/GenBank/DDBJ databases">
        <authorList>
            <person name="Shi S."/>
        </authorList>
    </citation>
    <scope>NUCLEOTIDE SEQUENCE [LARGE SCALE GENOMIC DNA]</scope>
    <source>
        <strain evidence="1 2">GY10130</strain>
    </source>
</reference>
<dbReference type="RefSeq" id="WP_147922448.1">
    <property type="nucleotide sequence ID" value="NZ_VRTY01000054.1"/>
</dbReference>
<evidence type="ECO:0000313" key="1">
    <source>
        <dbReference type="EMBL" id="TXK37987.1"/>
    </source>
</evidence>
<dbReference type="OrthoDB" id="1442094at2"/>
<dbReference type="Proteomes" id="UP000321926">
    <property type="component" value="Unassembled WGS sequence"/>
</dbReference>
<keyword evidence="2" id="KW-1185">Reference proteome</keyword>
<name>A0A5C8JMN7_9BACT</name>
<organism evidence="1 2">
    <name type="scientific">Pontibacter qinzhouensis</name>
    <dbReference type="NCBI Taxonomy" id="2603253"/>
    <lineage>
        <taxon>Bacteria</taxon>
        <taxon>Pseudomonadati</taxon>
        <taxon>Bacteroidota</taxon>
        <taxon>Cytophagia</taxon>
        <taxon>Cytophagales</taxon>
        <taxon>Hymenobacteraceae</taxon>
        <taxon>Pontibacter</taxon>
    </lineage>
</organism>
<comment type="caution">
    <text evidence="1">The sequence shown here is derived from an EMBL/GenBank/DDBJ whole genome shotgun (WGS) entry which is preliminary data.</text>
</comment>
<sequence length="117" mass="12790">MTHTCPEFAEIHTTAAGAVYQCNRKNRLVLQFAGGVSVLKVDAFLRLSLAVEAIDLDSMVVSTDRASDLEIISVCGCDRCFVLTLPELLAFKELLAGAKFSLQLNSMLHECLNPLFV</sequence>
<protein>
    <submittedName>
        <fullName evidence="1">Uncharacterized protein</fullName>
    </submittedName>
</protein>
<proteinExistence type="predicted"/>